<gene>
    <name evidence="5" type="ORF">SAMN05661099_2944</name>
</gene>
<reference evidence="6" key="1">
    <citation type="submission" date="2017-02" db="EMBL/GenBank/DDBJ databases">
        <authorList>
            <person name="Varghese N."/>
            <person name="Submissions S."/>
        </authorList>
    </citation>
    <scope>NUCLEOTIDE SEQUENCE [LARGE SCALE GENOMIC DNA]</scope>
    <source>
        <strain evidence="6">DSM 22385</strain>
    </source>
</reference>
<name>A0A1T5EF09_9SPHI</name>
<sequence>MSLISKIKSDPKLKKVVLWMLIPSNEYRPRWWVKAFLNPFKHHRGRGSVIRSVTKTDLFPFRNFSLGCRSLIESFSTLNNAVGDIIIGNDTIVGVGNVIIGPVQIGSYTMLAQNVVLSGMNHGYEDIKVPPIRQEISTKQITVGDNVWIAANVTITAGVQIGNHAIIGAGSVVTKDVPAYAVAVGNPAKVIKKYNFELGKWEKT</sequence>
<dbReference type="PANTHER" id="PTHR23416:SF23">
    <property type="entry name" value="ACETYLTRANSFERASE C18B11.09C-RELATED"/>
    <property type="match status" value="1"/>
</dbReference>
<comment type="similarity">
    <text evidence="1">Belongs to the transferase hexapeptide repeat family.</text>
</comment>
<dbReference type="Proteomes" id="UP000189981">
    <property type="component" value="Unassembled WGS sequence"/>
</dbReference>
<dbReference type="InterPro" id="IPR018357">
    <property type="entry name" value="Hexapep_transf_CS"/>
</dbReference>
<dbReference type="STRING" id="572036.SAMN05661099_2944"/>
<dbReference type="Gene3D" id="2.160.10.10">
    <property type="entry name" value="Hexapeptide repeat proteins"/>
    <property type="match status" value="1"/>
</dbReference>
<dbReference type="EMBL" id="FUYR01000003">
    <property type="protein sequence ID" value="SKB82375.1"/>
    <property type="molecule type" value="Genomic_DNA"/>
</dbReference>
<keyword evidence="3" id="KW-0677">Repeat</keyword>
<evidence type="ECO:0000256" key="4">
    <source>
        <dbReference type="ARBA" id="ARBA00023315"/>
    </source>
</evidence>
<evidence type="ECO:0000313" key="6">
    <source>
        <dbReference type="Proteomes" id="UP000189981"/>
    </source>
</evidence>
<dbReference type="CDD" id="cd04647">
    <property type="entry name" value="LbH_MAT_like"/>
    <property type="match status" value="1"/>
</dbReference>
<dbReference type="PANTHER" id="PTHR23416">
    <property type="entry name" value="SIALIC ACID SYNTHASE-RELATED"/>
    <property type="match status" value="1"/>
</dbReference>
<organism evidence="5 6">
    <name type="scientific">Daejeonella lutea</name>
    <dbReference type="NCBI Taxonomy" id="572036"/>
    <lineage>
        <taxon>Bacteria</taxon>
        <taxon>Pseudomonadati</taxon>
        <taxon>Bacteroidota</taxon>
        <taxon>Sphingobacteriia</taxon>
        <taxon>Sphingobacteriales</taxon>
        <taxon>Sphingobacteriaceae</taxon>
        <taxon>Daejeonella</taxon>
    </lineage>
</organism>
<accession>A0A1T5EF09</accession>
<dbReference type="GO" id="GO:0008374">
    <property type="term" value="F:O-acyltransferase activity"/>
    <property type="evidence" value="ECO:0007669"/>
    <property type="project" value="TreeGrafter"/>
</dbReference>
<evidence type="ECO:0000256" key="2">
    <source>
        <dbReference type="ARBA" id="ARBA00022679"/>
    </source>
</evidence>
<keyword evidence="2 5" id="KW-0808">Transferase</keyword>
<proteinExistence type="inferred from homology"/>
<keyword evidence="6" id="KW-1185">Reference proteome</keyword>
<dbReference type="InterPro" id="IPR051159">
    <property type="entry name" value="Hexapeptide_acetyltransf"/>
</dbReference>
<evidence type="ECO:0000313" key="5">
    <source>
        <dbReference type="EMBL" id="SKB82375.1"/>
    </source>
</evidence>
<dbReference type="PROSITE" id="PS00101">
    <property type="entry name" value="HEXAPEP_TRANSFERASES"/>
    <property type="match status" value="1"/>
</dbReference>
<dbReference type="Pfam" id="PF00132">
    <property type="entry name" value="Hexapep"/>
    <property type="match status" value="1"/>
</dbReference>
<protein>
    <submittedName>
        <fullName evidence="5">Transferase hexapeptide (Six repeat-containing protein)</fullName>
    </submittedName>
</protein>
<evidence type="ECO:0000256" key="3">
    <source>
        <dbReference type="ARBA" id="ARBA00022737"/>
    </source>
</evidence>
<dbReference type="RefSeq" id="WP_079703458.1">
    <property type="nucleotide sequence ID" value="NZ_FUYR01000003.1"/>
</dbReference>
<dbReference type="GO" id="GO:0005829">
    <property type="term" value="C:cytosol"/>
    <property type="evidence" value="ECO:0007669"/>
    <property type="project" value="TreeGrafter"/>
</dbReference>
<dbReference type="OrthoDB" id="9814490at2"/>
<keyword evidence="4" id="KW-0012">Acyltransferase</keyword>
<dbReference type="SUPFAM" id="SSF51161">
    <property type="entry name" value="Trimeric LpxA-like enzymes"/>
    <property type="match status" value="1"/>
</dbReference>
<dbReference type="InterPro" id="IPR001451">
    <property type="entry name" value="Hexapep"/>
</dbReference>
<dbReference type="InterPro" id="IPR011004">
    <property type="entry name" value="Trimer_LpxA-like_sf"/>
</dbReference>
<dbReference type="AlphaFoldDB" id="A0A1T5EF09"/>
<evidence type="ECO:0000256" key="1">
    <source>
        <dbReference type="ARBA" id="ARBA00007274"/>
    </source>
</evidence>